<evidence type="ECO:0000256" key="2">
    <source>
        <dbReference type="SAM" id="Phobius"/>
    </source>
</evidence>
<feature type="transmembrane region" description="Helical" evidence="2">
    <location>
        <begin position="633"/>
        <end position="654"/>
    </location>
</feature>
<keyword evidence="4" id="KW-1185">Reference proteome</keyword>
<organism evidence="3 4">
    <name type="scientific">Cymbomonas tetramitiformis</name>
    <dbReference type="NCBI Taxonomy" id="36881"/>
    <lineage>
        <taxon>Eukaryota</taxon>
        <taxon>Viridiplantae</taxon>
        <taxon>Chlorophyta</taxon>
        <taxon>Pyramimonadophyceae</taxon>
        <taxon>Pyramimonadales</taxon>
        <taxon>Pyramimonadaceae</taxon>
        <taxon>Cymbomonas</taxon>
    </lineage>
</organism>
<feature type="transmembrane region" description="Helical" evidence="2">
    <location>
        <begin position="789"/>
        <end position="809"/>
    </location>
</feature>
<dbReference type="Proteomes" id="UP001190700">
    <property type="component" value="Unassembled WGS sequence"/>
</dbReference>
<accession>A0AAE0LBW9</accession>
<keyword evidence="2" id="KW-0812">Transmembrane</keyword>
<feature type="transmembrane region" description="Helical" evidence="2">
    <location>
        <begin position="710"/>
        <end position="735"/>
    </location>
</feature>
<keyword evidence="2" id="KW-1133">Transmembrane helix</keyword>
<name>A0AAE0LBW9_9CHLO</name>
<feature type="transmembrane region" description="Helical" evidence="2">
    <location>
        <begin position="687"/>
        <end position="703"/>
    </location>
</feature>
<dbReference type="AlphaFoldDB" id="A0AAE0LBW9"/>
<feature type="region of interest" description="Disordered" evidence="1">
    <location>
        <begin position="881"/>
        <end position="909"/>
    </location>
</feature>
<evidence type="ECO:0000256" key="1">
    <source>
        <dbReference type="SAM" id="MobiDB-lite"/>
    </source>
</evidence>
<dbReference type="EMBL" id="LGRX02004939">
    <property type="protein sequence ID" value="KAK3279407.1"/>
    <property type="molecule type" value="Genomic_DNA"/>
</dbReference>
<comment type="caution">
    <text evidence="3">The sequence shown here is derived from an EMBL/GenBank/DDBJ whole genome shotgun (WGS) entry which is preliminary data.</text>
</comment>
<protein>
    <submittedName>
        <fullName evidence="3">Uncharacterized protein</fullName>
    </submittedName>
</protein>
<feature type="transmembrane region" description="Helical" evidence="2">
    <location>
        <begin position="546"/>
        <end position="565"/>
    </location>
</feature>
<sequence>MSAGGSPSAAGPVQEGFAGRGSRSACAKSPPELPHPQAVTEQRAMDEEPLPGFPSPGRDSSQGSHEPSDFPEPDPETLWDGSPMQSPKEDQRLIAGSDAEAQNVSALSRLTSNVFSTPSKRISMVKLKRVFSSQTTMWVSKNFSSGLQQAVVGVATTTSPATLIIKLQEEAKTKEIPMQAICKVLEINVGRLQMCMPFMSLEKQCVSAQPTKYPQALKRSTSRNLGTSITTGLLKIGGVDNTAHLSEVLSKDLGKSFKDSVADMDEDFSFNRMLGTALIHAYMNLHRLVKPIELYQQGVLAEMAPWSRPPGRTFSWYVSVFMVMLKQIGSSGWLKRARMFTLVLLQHPDGFYEKSQDLANLLYCGVGEVHLQENVLPTSNMARLDDSQPVKLVRLCGEDVQLARRLWCTALAAALSNQLPYEWHVDLTQPLEERTTTENMAARWIEDTCVEPHRHPEMAEYVSILHDEALAKVIEWETLQEARVNQFYQSHKTSQPPASWQKRVMEMPRRSWRACRALMYQMLTTHPIGAISQVHATDVFTQGNRILVMFTTFCTLLLMAILLHYSRAINCSTEKVEYMGCPESTDSHQIFCFGFSTYIELSPFVLGGFVPEELAMKDFECDAFPRDTIVDRILTVGLMVLVLLPVSVVLNAVFTFNTAKIPNHWHQAMHKCPSSEKMSKFQNSCRSIVQLFFFMMYALFINIDKVNKALAMLFVSLFTICFRPVTTAVAIILWFGHIWTQTKTLVSKCRHWLVVGTFQLPERQLDSLAGSPLGIRTISGEWDDWVAGVSYTFVFTIWSLIGWMVLTYAKLLRELSGKEGESNVFESFILALLMEQFGLEGVKQVIFKTLVSMLLNLTHRLTNALSPLDIFYETKVNERLSSQNTGNEEEDDVDDEQIDLEDGGMEIDM</sequence>
<feature type="compositionally biased region" description="Acidic residues" evidence="1">
    <location>
        <begin position="887"/>
        <end position="909"/>
    </location>
</feature>
<gene>
    <name evidence="3" type="ORF">CYMTET_12709</name>
</gene>
<keyword evidence="2" id="KW-0472">Membrane</keyword>
<feature type="region of interest" description="Disordered" evidence="1">
    <location>
        <begin position="1"/>
        <end position="91"/>
    </location>
</feature>
<reference evidence="3 4" key="1">
    <citation type="journal article" date="2015" name="Genome Biol. Evol.">
        <title>Comparative Genomics of a Bacterivorous Green Alga Reveals Evolutionary Causalities and Consequences of Phago-Mixotrophic Mode of Nutrition.</title>
        <authorList>
            <person name="Burns J.A."/>
            <person name="Paasch A."/>
            <person name="Narechania A."/>
            <person name="Kim E."/>
        </authorList>
    </citation>
    <scope>NUCLEOTIDE SEQUENCE [LARGE SCALE GENOMIC DNA]</scope>
    <source>
        <strain evidence="3 4">PLY_AMNH</strain>
    </source>
</reference>
<evidence type="ECO:0000313" key="3">
    <source>
        <dbReference type="EMBL" id="KAK3279407.1"/>
    </source>
</evidence>
<evidence type="ECO:0000313" key="4">
    <source>
        <dbReference type="Proteomes" id="UP001190700"/>
    </source>
</evidence>
<proteinExistence type="predicted"/>